<name>A0A5E8C2J7_9ASCO</name>
<dbReference type="PANTHER" id="PTHR12350:SF19">
    <property type="entry name" value="SET DOMAIN-CONTAINING PROTEIN"/>
    <property type="match status" value="1"/>
</dbReference>
<sequence>MTIRTPIVYSDIVEIVEPENNGEGGIKVATLRSKIALEPGQLILKTPLTYPAPLYPTRDFTTVQIEDKGHMKFENEFEYMNHSCAPTAALTIDVDPESGAANVNIKVLKPIAPGQDITFFYPSTELEMDEPFDCWCGAPTCIKHVSGARAIPLADLEANHEVWGITDYTLKQCRGE</sequence>
<gene>
    <name evidence="2" type="ORF">SAPINGB_P005594</name>
</gene>
<protein>
    <recommendedName>
        <fullName evidence="1">SET domain-containing protein</fullName>
    </recommendedName>
</protein>
<evidence type="ECO:0000313" key="2">
    <source>
        <dbReference type="EMBL" id="VVT57220.1"/>
    </source>
</evidence>
<dbReference type="OrthoDB" id="5984008at2759"/>
<dbReference type="SUPFAM" id="SSF82199">
    <property type="entry name" value="SET domain"/>
    <property type="match status" value="1"/>
</dbReference>
<evidence type="ECO:0000313" key="3">
    <source>
        <dbReference type="Proteomes" id="UP000398389"/>
    </source>
</evidence>
<organism evidence="2 3">
    <name type="scientific">Magnusiomyces paraingens</name>
    <dbReference type="NCBI Taxonomy" id="2606893"/>
    <lineage>
        <taxon>Eukaryota</taxon>
        <taxon>Fungi</taxon>
        <taxon>Dikarya</taxon>
        <taxon>Ascomycota</taxon>
        <taxon>Saccharomycotina</taxon>
        <taxon>Dipodascomycetes</taxon>
        <taxon>Dipodascales</taxon>
        <taxon>Dipodascaceae</taxon>
        <taxon>Magnusiomyces</taxon>
    </lineage>
</organism>
<dbReference type="PANTHER" id="PTHR12350">
    <property type="entry name" value="HISTONE-LYSINE N-METHYLTRANSFERASE-RELATED"/>
    <property type="match status" value="1"/>
</dbReference>
<dbReference type="InterPro" id="IPR001214">
    <property type="entry name" value="SET_dom"/>
</dbReference>
<proteinExistence type="predicted"/>
<accession>A0A5E8C2J7</accession>
<dbReference type="Proteomes" id="UP000398389">
    <property type="component" value="Unassembled WGS sequence"/>
</dbReference>
<dbReference type="InterPro" id="IPR053201">
    <property type="entry name" value="Flavunoidine_N-MTase"/>
</dbReference>
<dbReference type="InterPro" id="IPR046341">
    <property type="entry name" value="SET_dom_sf"/>
</dbReference>
<dbReference type="EMBL" id="CABVLU010000004">
    <property type="protein sequence ID" value="VVT57220.1"/>
    <property type="molecule type" value="Genomic_DNA"/>
</dbReference>
<keyword evidence="3" id="KW-1185">Reference proteome</keyword>
<dbReference type="Pfam" id="PF00856">
    <property type="entry name" value="SET"/>
    <property type="match status" value="1"/>
</dbReference>
<evidence type="ECO:0000259" key="1">
    <source>
        <dbReference type="Pfam" id="PF00856"/>
    </source>
</evidence>
<feature type="domain" description="SET" evidence="1">
    <location>
        <begin position="67"/>
        <end position="121"/>
    </location>
</feature>
<dbReference type="GeneID" id="43584408"/>
<dbReference type="Gene3D" id="2.170.270.10">
    <property type="entry name" value="SET domain"/>
    <property type="match status" value="1"/>
</dbReference>
<reference evidence="2 3" key="1">
    <citation type="submission" date="2019-09" db="EMBL/GenBank/DDBJ databases">
        <authorList>
            <person name="Brejova B."/>
        </authorList>
    </citation>
    <scope>NUCLEOTIDE SEQUENCE [LARGE SCALE GENOMIC DNA]</scope>
</reference>
<dbReference type="RefSeq" id="XP_031856199.1">
    <property type="nucleotide sequence ID" value="XM_032000308.1"/>
</dbReference>
<dbReference type="AlphaFoldDB" id="A0A5E8C2J7"/>